<feature type="compositionally biased region" description="Low complexity" evidence="1">
    <location>
        <begin position="112"/>
        <end position="128"/>
    </location>
</feature>
<feature type="region of interest" description="Disordered" evidence="1">
    <location>
        <begin position="111"/>
        <end position="132"/>
    </location>
</feature>
<evidence type="ECO:0000256" key="1">
    <source>
        <dbReference type="SAM" id="MobiDB-lite"/>
    </source>
</evidence>
<evidence type="ECO:0000313" key="3">
    <source>
        <dbReference type="Proteomes" id="UP000636479"/>
    </source>
</evidence>
<gene>
    <name evidence="2" type="ORF">MIND_00196000</name>
</gene>
<sequence>MILLSHKWLQTIYSSCIAFNVSRILLSIASPYCVPETRLPKERSQTSTPHPAPSQQNTIKAVLLSTLFLTATTTTSALQTTKHRINNNHNMFASYSTRAVVPRNGFVPLGGRRVSVPDTSSPSSPSPARLRRNSVDVAKQVASTVAGLVTPTPMPYVEPLFGLRRPTLGAIPMEDLRPANYLPMPPREMLFPRTEQVALLKAVGLLDPEMDVRSAVIALDL</sequence>
<keyword evidence="3" id="KW-1185">Reference proteome</keyword>
<dbReference type="Proteomes" id="UP000636479">
    <property type="component" value="Unassembled WGS sequence"/>
</dbReference>
<dbReference type="RefSeq" id="XP_037223961.1">
    <property type="nucleotide sequence ID" value="XM_037358866.1"/>
</dbReference>
<protein>
    <submittedName>
        <fullName evidence="2">Uncharacterized protein</fullName>
    </submittedName>
</protein>
<organism evidence="2 3">
    <name type="scientific">Mycena indigotica</name>
    <dbReference type="NCBI Taxonomy" id="2126181"/>
    <lineage>
        <taxon>Eukaryota</taxon>
        <taxon>Fungi</taxon>
        <taxon>Dikarya</taxon>
        <taxon>Basidiomycota</taxon>
        <taxon>Agaricomycotina</taxon>
        <taxon>Agaricomycetes</taxon>
        <taxon>Agaricomycetidae</taxon>
        <taxon>Agaricales</taxon>
        <taxon>Marasmiineae</taxon>
        <taxon>Mycenaceae</taxon>
        <taxon>Mycena</taxon>
    </lineage>
</organism>
<comment type="caution">
    <text evidence="2">The sequence shown here is derived from an EMBL/GenBank/DDBJ whole genome shotgun (WGS) entry which is preliminary data.</text>
</comment>
<name>A0A8H6WEH3_9AGAR</name>
<dbReference type="EMBL" id="JACAZF010000002">
    <property type="protein sequence ID" value="KAF7311853.1"/>
    <property type="molecule type" value="Genomic_DNA"/>
</dbReference>
<reference evidence="2" key="1">
    <citation type="submission" date="2020-05" db="EMBL/GenBank/DDBJ databases">
        <title>Mycena genomes resolve the evolution of fungal bioluminescence.</title>
        <authorList>
            <person name="Tsai I.J."/>
        </authorList>
    </citation>
    <scope>NUCLEOTIDE SEQUENCE</scope>
    <source>
        <strain evidence="2">171206Taipei</strain>
    </source>
</reference>
<evidence type="ECO:0000313" key="2">
    <source>
        <dbReference type="EMBL" id="KAF7311853.1"/>
    </source>
</evidence>
<dbReference type="AlphaFoldDB" id="A0A8H6WEH3"/>
<accession>A0A8H6WEH3</accession>
<dbReference type="GeneID" id="59341382"/>
<proteinExistence type="predicted"/>